<evidence type="ECO:0000313" key="3">
    <source>
        <dbReference type="Proteomes" id="UP000218334"/>
    </source>
</evidence>
<feature type="compositionally biased region" description="Basic and acidic residues" evidence="1">
    <location>
        <begin position="113"/>
        <end position="131"/>
    </location>
</feature>
<name>A0A2H3AQW4_9AGAR</name>
<dbReference type="EMBL" id="KZ293478">
    <property type="protein sequence ID" value="PBK61191.1"/>
    <property type="molecule type" value="Genomic_DNA"/>
</dbReference>
<organism evidence="2 3">
    <name type="scientific">Armillaria solidipes</name>
    <dbReference type="NCBI Taxonomy" id="1076256"/>
    <lineage>
        <taxon>Eukaryota</taxon>
        <taxon>Fungi</taxon>
        <taxon>Dikarya</taxon>
        <taxon>Basidiomycota</taxon>
        <taxon>Agaricomycotina</taxon>
        <taxon>Agaricomycetes</taxon>
        <taxon>Agaricomycetidae</taxon>
        <taxon>Agaricales</taxon>
        <taxon>Marasmiineae</taxon>
        <taxon>Physalacriaceae</taxon>
        <taxon>Armillaria</taxon>
    </lineage>
</organism>
<accession>A0A2H3AQW4</accession>
<protein>
    <submittedName>
        <fullName evidence="2">Uncharacterized protein</fullName>
    </submittedName>
</protein>
<keyword evidence="3" id="KW-1185">Reference proteome</keyword>
<feature type="region of interest" description="Disordered" evidence="1">
    <location>
        <begin position="63"/>
        <end position="303"/>
    </location>
</feature>
<evidence type="ECO:0000256" key="1">
    <source>
        <dbReference type="SAM" id="MobiDB-lite"/>
    </source>
</evidence>
<feature type="compositionally biased region" description="Acidic residues" evidence="1">
    <location>
        <begin position="164"/>
        <end position="187"/>
    </location>
</feature>
<feature type="compositionally biased region" description="Basic residues" evidence="1">
    <location>
        <begin position="262"/>
        <end position="292"/>
    </location>
</feature>
<feature type="compositionally biased region" description="Acidic residues" evidence="1">
    <location>
        <begin position="193"/>
        <end position="208"/>
    </location>
</feature>
<reference evidence="3" key="1">
    <citation type="journal article" date="2017" name="Nat. Ecol. Evol.">
        <title>Genome expansion and lineage-specific genetic innovations in the forest pathogenic fungi Armillaria.</title>
        <authorList>
            <person name="Sipos G."/>
            <person name="Prasanna A.N."/>
            <person name="Walter M.C."/>
            <person name="O'Connor E."/>
            <person name="Balint B."/>
            <person name="Krizsan K."/>
            <person name="Kiss B."/>
            <person name="Hess J."/>
            <person name="Varga T."/>
            <person name="Slot J."/>
            <person name="Riley R."/>
            <person name="Boka B."/>
            <person name="Rigling D."/>
            <person name="Barry K."/>
            <person name="Lee J."/>
            <person name="Mihaltcheva S."/>
            <person name="LaButti K."/>
            <person name="Lipzen A."/>
            <person name="Waldron R."/>
            <person name="Moloney N.M."/>
            <person name="Sperisen C."/>
            <person name="Kredics L."/>
            <person name="Vagvoelgyi C."/>
            <person name="Patrignani A."/>
            <person name="Fitzpatrick D."/>
            <person name="Nagy I."/>
            <person name="Doyle S."/>
            <person name="Anderson J.B."/>
            <person name="Grigoriev I.V."/>
            <person name="Gueldener U."/>
            <person name="Muensterkoetter M."/>
            <person name="Nagy L.G."/>
        </authorList>
    </citation>
    <scope>NUCLEOTIDE SEQUENCE [LARGE SCALE GENOMIC DNA]</scope>
    <source>
        <strain evidence="3">28-4</strain>
    </source>
</reference>
<feature type="compositionally biased region" description="Polar residues" evidence="1">
    <location>
        <begin position="70"/>
        <end position="79"/>
    </location>
</feature>
<dbReference type="Proteomes" id="UP000218334">
    <property type="component" value="Unassembled WGS sequence"/>
</dbReference>
<dbReference type="Gene3D" id="3.60.130.30">
    <property type="match status" value="1"/>
</dbReference>
<dbReference type="STRING" id="1076256.A0A2H3AQW4"/>
<feature type="compositionally biased region" description="Acidic residues" evidence="1">
    <location>
        <begin position="220"/>
        <end position="247"/>
    </location>
</feature>
<dbReference type="AlphaFoldDB" id="A0A2H3AQW4"/>
<sequence>MSFFLPLPPCMMPVTVALPEDVVHRLLPTLSFVVQEVEKEVGDASDYRVLVKALACSLVDHANSDDDQTLAGSSPTKPLQMTRPIHSPDAGYNSPVLHEDNTLPRPCRRVHRIVHDPDEGPVLKRARRDDAPGDDEGMEPEPEIIDTGEEDTQEGSPGDKGEGWIEDNPDIVDDEEEGRDEDMEGADFADAGDMGDDEEEDGDEEMEGSADAGDLKDAVDTEDDHEEEMEDSSDAGDAGDSDSDSDYDPGTAVAHLLLPGQCKRKGHKKRKKSSRRKHVGNAKWRGRGKKGRPNWTDSTMLPPPTTNSLQLLARLSTVSSQQEFIQALHQITAQLMKPSLDSVEWDDMSLGAIGKRCQALEKSEGLCDYKLMLSYLQLMLTCDGRYKEAHWKGKKGPSVEQCAREAGTTTSNFQTWRSQGTCLLYLASAASPFLLLLFAATQMRVDICRSKSSSMEDISGFAWALRCSESKYPYHKLVQDLILPQLQYLLDLAPDAPWFKLTFWDDVNHCWSRRHFSDVVSIRDILDKAEVNFFYLPPPSEIWTCLTPAPMPDPDSSYKMAPVHTIKTGFRVPTNRCPFNTEEALEWTAIERETALKAVPVSSLSELKEKLDGFYDSKGEKKDPGSYILIDTGICEGQTLFIQDADSQLVAVMIPNMADCIPHVQRSIVPQLQTTWPGEFVHDRSDCPDYSYFCWHGSYYNRYAERGYDAPEGASPYFTLKEGQTTVHIQRRAPGHSKEFLQDIGEADLLAKLFQDVMSFVRALLPGMYKELTVFVDHLPLNDHSPAYPFSGFVINVGVATDGHRDGFDKLACVVIPFGEWTGGELCLYEAGFVWRLKPWDILIFPSGRITHFNLHFAGLRGSLIMHSDKGGDAWAQGEELGYNGWSHAVAR</sequence>
<feature type="compositionally biased region" description="Acidic residues" evidence="1">
    <location>
        <begin position="132"/>
        <end position="153"/>
    </location>
</feature>
<gene>
    <name evidence="2" type="ORF">ARMSODRAFT_1025914</name>
</gene>
<proteinExistence type="predicted"/>
<evidence type="ECO:0000313" key="2">
    <source>
        <dbReference type="EMBL" id="PBK61191.1"/>
    </source>
</evidence>